<dbReference type="OrthoDB" id="1939383at2759"/>
<evidence type="ECO:0000313" key="7">
    <source>
        <dbReference type="EMBL" id="TXG53101.1"/>
    </source>
</evidence>
<name>A0A5C7H823_9ROSI</name>
<evidence type="ECO:0000259" key="6">
    <source>
        <dbReference type="PROSITE" id="PS50966"/>
    </source>
</evidence>
<feature type="region of interest" description="Disordered" evidence="5">
    <location>
        <begin position="551"/>
        <end position="575"/>
    </location>
</feature>
<evidence type="ECO:0000256" key="1">
    <source>
        <dbReference type="ARBA" id="ARBA00022723"/>
    </source>
</evidence>
<feature type="domain" description="SWIM-type" evidence="6">
    <location>
        <begin position="462"/>
        <end position="494"/>
    </location>
</feature>
<dbReference type="InterPro" id="IPR007527">
    <property type="entry name" value="Znf_SWIM"/>
</dbReference>
<feature type="compositionally biased region" description="Acidic residues" evidence="5">
    <location>
        <begin position="95"/>
        <end position="112"/>
    </location>
</feature>
<dbReference type="PANTHER" id="PTHR31973">
    <property type="entry name" value="POLYPROTEIN, PUTATIVE-RELATED"/>
    <property type="match status" value="1"/>
</dbReference>
<keyword evidence="3" id="KW-0862">Zinc</keyword>
<keyword evidence="1" id="KW-0479">Metal-binding</keyword>
<organism evidence="7 8">
    <name type="scientific">Acer yangbiense</name>
    <dbReference type="NCBI Taxonomy" id="1000413"/>
    <lineage>
        <taxon>Eukaryota</taxon>
        <taxon>Viridiplantae</taxon>
        <taxon>Streptophyta</taxon>
        <taxon>Embryophyta</taxon>
        <taxon>Tracheophyta</taxon>
        <taxon>Spermatophyta</taxon>
        <taxon>Magnoliopsida</taxon>
        <taxon>eudicotyledons</taxon>
        <taxon>Gunneridae</taxon>
        <taxon>Pentapetalae</taxon>
        <taxon>rosids</taxon>
        <taxon>malvids</taxon>
        <taxon>Sapindales</taxon>
        <taxon>Sapindaceae</taxon>
        <taxon>Hippocastanoideae</taxon>
        <taxon>Acereae</taxon>
        <taxon>Acer</taxon>
    </lineage>
</organism>
<protein>
    <recommendedName>
        <fullName evidence="6">SWIM-type domain-containing protein</fullName>
    </recommendedName>
</protein>
<evidence type="ECO:0000313" key="8">
    <source>
        <dbReference type="Proteomes" id="UP000323000"/>
    </source>
</evidence>
<dbReference type="InterPro" id="IPR018289">
    <property type="entry name" value="MULE_transposase_dom"/>
</dbReference>
<evidence type="ECO:0000256" key="3">
    <source>
        <dbReference type="ARBA" id="ARBA00022833"/>
    </source>
</evidence>
<evidence type="ECO:0000256" key="5">
    <source>
        <dbReference type="SAM" id="MobiDB-lite"/>
    </source>
</evidence>
<dbReference type="Pfam" id="PF04434">
    <property type="entry name" value="SWIM"/>
    <property type="match status" value="1"/>
</dbReference>
<gene>
    <name evidence="7" type="ORF">EZV62_022270</name>
</gene>
<keyword evidence="8" id="KW-1185">Reference proteome</keyword>
<evidence type="ECO:0000256" key="2">
    <source>
        <dbReference type="ARBA" id="ARBA00022771"/>
    </source>
</evidence>
<comment type="caution">
    <text evidence="7">The sequence shown here is derived from an EMBL/GenBank/DDBJ whole genome shotgun (WGS) entry which is preliminary data.</text>
</comment>
<accession>A0A5C7H823</accession>
<dbReference type="InterPro" id="IPR006564">
    <property type="entry name" value="Znf_PMZ"/>
</dbReference>
<dbReference type="AlphaFoldDB" id="A0A5C7H823"/>
<reference evidence="8" key="1">
    <citation type="journal article" date="2019" name="Gigascience">
        <title>De novo genome assembly of the endangered Acer yangbiense, a plant species with extremely small populations endemic to Yunnan Province, China.</title>
        <authorList>
            <person name="Yang J."/>
            <person name="Wariss H.M."/>
            <person name="Tao L."/>
            <person name="Zhang R."/>
            <person name="Yun Q."/>
            <person name="Hollingsworth P."/>
            <person name="Dao Z."/>
            <person name="Luo G."/>
            <person name="Guo H."/>
            <person name="Ma Y."/>
            <person name="Sun W."/>
        </authorList>
    </citation>
    <scope>NUCLEOTIDE SEQUENCE [LARGE SCALE GENOMIC DNA]</scope>
    <source>
        <strain evidence="8">cv. Malutang</strain>
    </source>
</reference>
<dbReference type="EMBL" id="VAHF01000010">
    <property type="protein sequence ID" value="TXG53101.1"/>
    <property type="molecule type" value="Genomic_DNA"/>
</dbReference>
<dbReference type="SMART" id="SM00575">
    <property type="entry name" value="ZnF_PMZ"/>
    <property type="match status" value="1"/>
</dbReference>
<dbReference type="PROSITE" id="PS50966">
    <property type="entry name" value="ZF_SWIM"/>
    <property type="match status" value="1"/>
</dbReference>
<dbReference type="Pfam" id="PF10551">
    <property type="entry name" value="MULE"/>
    <property type="match status" value="1"/>
</dbReference>
<dbReference type="Proteomes" id="UP000323000">
    <property type="component" value="Chromosome 10"/>
</dbReference>
<proteinExistence type="predicted"/>
<dbReference type="InterPro" id="IPR004332">
    <property type="entry name" value="Transposase_MuDR"/>
</dbReference>
<dbReference type="GO" id="GO:0008270">
    <property type="term" value="F:zinc ion binding"/>
    <property type="evidence" value="ECO:0007669"/>
    <property type="project" value="UniProtKB-KW"/>
</dbReference>
<keyword evidence="2 4" id="KW-0863">Zinc-finger</keyword>
<feature type="region of interest" description="Disordered" evidence="5">
    <location>
        <begin position="94"/>
        <end position="114"/>
    </location>
</feature>
<dbReference type="PANTHER" id="PTHR31973:SF197">
    <property type="entry name" value="SWIM-TYPE DOMAIN-CONTAINING PROTEIN"/>
    <property type="match status" value="1"/>
</dbReference>
<dbReference type="Pfam" id="PF03108">
    <property type="entry name" value="DBD_Tnp_Mut"/>
    <property type="match status" value="1"/>
</dbReference>
<sequence>MHHLAKAVLGPCGLNGALPRQLVVNRELHERCFERISEAKLIKCFVNENNAIFEQKFFFVVVFYRVRVDMESGAMETFKFFLQSWINLIEVGDSEKDDDRDDEANEDCDEDNTQYREVPIVEEESVGGDDGITEECMDGFEWCQTKFDDEYFTDSKLEPEQVRIAKLVKGNLFKRMVDGIISFHIGQIFNSKEHMREIFKEYAIQEGIELKRVKNDRVRQTYRCTGDGCEWRAHGSCMIDGVTFMLKTLKDQHDCHRVYNNKEAKVKWIAFKFEKLVKSNHNVDVKVIGDLLRENYKVSIEIQRLYKAKHRALNELANEHDNCKNLTFMSDRQKGVITALELHFPFTHRRYCARHIYVNFKQTYKEAMEEIGISKPVAKKWLEEIDSQHWSRFAYDPVIRCDYVTNNMIEAFNSMIGSHRAVSYLDLLEFIRRMVMRKFNKRKKECRVGNMEYELLGPTGGYAVKLREYNCQCSSWKVSGIPCCHDMAAINHYYGRAAMKDKVTEFVHSSLTKSAYLQTYVGMLHPILDQKMWPEVPACIMIPGISELMNPPPRTVQPGRLKKKRKREPDESPKVGRSCTVICKLCHQVGHNKRSCQRRDDNQVFEVWRCEERSTSPKKDLTSSSLREADQLLNRMEELISHRTPTFDGRVDHLLQSRGRSNPPPVKPMKDLTLLEEDLPSSNVRG</sequence>
<evidence type="ECO:0000256" key="4">
    <source>
        <dbReference type="PROSITE-ProRule" id="PRU00325"/>
    </source>
</evidence>